<sequence length="64" mass="6763">MTKVPKGLVMADHGIGSFCLYLHLISCLLNGSPKSSMLTCKRATLSSELGGPYKTIASEAFVTS</sequence>
<organism evidence="1">
    <name type="scientific">Arundo donax</name>
    <name type="common">Giant reed</name>
    <name type="synonym">Donax arundinaceus</name>
    <dbReference type="NCBI Taxonomy" id="35708"/>
    <lineage>
        <taxon>Eukaryota</taxon>
        <taxon>Viridiplantae</taxon>
        <taxon>Streptophyta</taxon>
        <taxon>Embryophyta</taxon>
        <taxon>Tracheophyta</taxon>
        <taxon>Spermatophyta</taxon>
        <taxon>Magnoliopsida</taxon>
        <taxon>Liliopsida</taxon>
        <taxon>Poales</taxon>
        <taxon>Poaceae</taxon>
        <taxon>PACMAD clade</taxon>
        <taxon>Arundinoideae</taxon>
        <taxon>Arundineae</taxon>
        <taxon>Arundo</taxon>
    </lineage>
</organism>
<reference evidence="1" key="2">
    <citation type="journal article" date="2015" name="Data Brief">
        <title>Shoot transcriptome of the giant reed, Arundo donax.</title>
        <authorList>
            <person name="Barrero R.A."/>
            <person name="Guerrero F.D."/>
            <person name="Moolhuijzen P."/>
            <person name="Goolsby J.A."/>
            <person name="Tidwell J."/>
            <person name="Bellgard S.E."/>
            <person name="Bellgard M.I."/>
        </authorList>
    </citation>
    <scope>NUCLEOTIDE SEQUENCE</scope>
    <source>
        <tissue evidence="1">Shoot tissue taken approximately 20 cm above the soil surface</tissue>
    </source>
</reference>
<proteinExistence type="predicted"/>
<protein>
    <submittedName>
        <fullName evidence="1">HK1a2</fullName>
    </submittedName>
</protein>
<name>A0A0A9EUL7_ARUDO</name>
<reference evidence="1" key="1">
    <citation type="submission" date="2014-09" db="EMBL/GenBank/DDBJ databases">
        <authorList>
            <person name="Magalhaes I.L.F."/>
            <person name="Oliveira U."/>
            <person name="Santos F.R."/>
            <person name="Vidigal T.H.D.A."/>
            <person name="Brescovit A.D."/>
            <person name="Santos A.J."/>
        </authorList>
    </citation>
    <scope>NUCLEOTIDE SEQUENCE</scope>
    <source>
        <tissue evidence="1">Shoot tissue taken approximately 20 cm above the soil surface</tissue>
    </source>
</reference>
<accession>A0A0A9EUL7</accession>
<evidence type="ECO:0000313" key="1">
    <source>
        <dbReference type="EMBL" id="JAE02674.1"/>
    </source>
</evidence>
<dbReference type="EMBL" id="GBRH01195222">
    <property type="protein sequence ID" value="JAE02674.1"/>
    <property type="molecule type" value="Transcribed_RNA"/>
</dbReference>
<dbReference type="AlphaFoldDB" id="A0A0A9EUL7"/>